<feature type="modified residue" description="4-aspartylphosphate" evidence="2">
    <location>
        <position position="57"/>
    </location>
</feature>
<sequence length="340" mass="37457">MSGHLRILIIDDSERDALLLVRALCKEGLELYSERVDTAEAMERALMAGQWDVAISDCHMPDFTVEGALAIWQREGKDQPFIVVSGAIGEEEAVALLKAGAHDFVKKDNLARLVPAIERELRDAADRHARREAEEALRQSEMRRLQLQAELNCAAEMQKMLLPRDPLTLAGFEIAAFCTPARQVGGDFYDWYETIPGIVTLTFGDVMGKGMAAAMLMTTVRATLRAVTLRVQPSIAVQLAEQSLRHDLNSSESFVTLFLARLNVDASLMTYVDCGHGFAFLRRRDGMVEELLPRGLPLGVSSVEKYQEGGCVFEEGDAFVPPCVRIVVASDGLFSHGLSS</sequence>
<dbReference type="SUPFAM" id="SSF52172">
    <property type="entry name" value="CheY-like"/>
    <property type="match status" value="1"/>
</dbReference>
<evidence type="ECO:0000256" key="2">
    <source>
        <dbReference type="PROSITE-ProRule" id="PRU00169"/>
    </source>
</evidence>
<evidence type="ECO:0000259" key="3">
    <source>
        <dbReference type="PROSITE" id="PS50110"/>
    </source>
</evidence>
<dbReference type="InterPro" id="IPR011006">
    <property type="entry name" value="CheY-like_superfamily"/>
</dbReference>
<dbReference type="SMART" id="SM00448">
    <property type="entry name" value="REC"/>
    <property type="match status" value="1"/>
</dbReference>
<keyword evidence="2" id="KW-0597">Phosphoprotein</keyword>
<dbReference type="HOGENOM" id="CLU_000445_43_7_7"/>
<dbReference type="InterPro" id="IPR052016">
    <property type="entry name" value="Bact_Sigma-Reg"/>
</dbReference>
<evidence type="ECO:0000313" key="5">
    <source>
        <dbReference type="Proteomes" id="UP000006695"/>
    </source>
</evidence>
<keyword evidence="1" id="KW-0378">Hydrolase</keyword>
<dbReference type="InterPro" id="IPR001932">
    <property type="entry name" value="PPM-type_phosphatase-like_dom"/>
</dbReference>
<dbReference type="InterPro" id="IPR001789">
    <property type="entry name" value="Sig_transdc_resp-reg_receiver"/>
</dbReference>
<dbReference type="PROSITE" id="PS50110">
    <property type="entry name" value="RESPONSE_REGULATORY"/>
    <property type="match status" value="1"/>
</dbReference>
<dbReference type="PANTHER" id="PTHR43156">
    <property type="entry name" value="STAGE II SPORULATION PROTEIN E-RELATED"/>
    <property type="match status" value="1"/>
</dbReference>
<dbReference type="GO" id="GO:0000160">
    <property type="term" value="P:phosphorelay signal transduction system"/>
    <property type="evidence" value="ECO:0007669"/>
    <property type="project" value="InterPro"/>
</dbReference>
<dbReference type="PANTHER" id="PTHR43156:SF2">
    <property type="entry name" value="STAGE II SPORULATION PROTEIN E"/>
    <property type="match status" value="1"/>
</dbReference>
<reference evidence="4 5" key="1">
    <citation type="submission" date="2007-05" db="EMBL/GenBank/DDBJ databases">
        <title>Complete sequence of Geobacter uraniireducens Rf4.</title>
        <authorList>
            <consortium name="US DOE Joint Genome Institute"/>
            <person name="Copeland A."/>
            <person name="Lucas S."/>
            <person name="Lapidus A."/>
            <person name="Barry K."/>
            <person name="Detter J.C."/>
            <person name="Glavina del Rio T."/>
            <person name="Hammon N."/>
            <person name="Israni S."/>
            <person name="Dalin E."/>
            <person name="Tice H."/>
            <person name="Pitluck S."/>
            <person name="Chertkov O."/>
            <person name="Brettin T."/>
            <person name="Bruce D."/>
            <person name="Han C."/>
            <person name="Schmutz J."/>
            <person name="Larimer F."/>
            <person name="Land M."/>
            <person name="Hauser L."/>
            <person name="Kyrpides N."/>
            <person name="Mikhailova N."/>
            <person name="Shelobolina E."/>
            <person name="Aklujkar M."/>
            <person name="Lovley D."/>
            <person name="Richardson P."/>
        </authorList>
    </citation>
    <scope>NUCLEOTIDE SEQUENCE [LARGE SCALE GENOMIC DNA]</scope>
    <source>
        <strain evidence="4 5">Rf4</strain>
    </source>
</reference>
<dbReference type="Pfam" id="PF00072">
    <property type="entry name" value="Response_reg"/>
    <property type="match status" value="1"/>
</dbReference>
<dbReference type="SMART" id="SM00331">
    <property type="entry name" value="PP2C_SIG"/>
    <property type="match status" value="1"/>
</dbReference>
<evidence type="ECO:0000256" key="1">
    <source>
        <dbReference type="ARBA" id="ARBA00022801"/>
    </source>
</evidence>
<dbReference type="Pfam" id="PF07228">
    <property type="entry name" value="SpoIIE"/>
    <property type="match status" value="1"/>
</dbReference>
<dbReference type="KEGG" id="gur:Gura_4365"/>
<dbReference type="CDD" id="cd00156">
    <property type="entry name" value="REC"/>
    <property type="match status" value="1"/>
</dbReference>
<dbReference type="OrthoDB" id="9802500at2"/>
<accession>A5G9P0</accession>
<proteinExistence type="predicted"/>
<dbReference type="STRING" id="351605.Gura_4365"/>
<dbReference type="Proteomes" id="UP000006695">
    <property type="component" value="Chromosome"/>
</dbReference>
<organism evidence="4 5">
    <name type="scientific">Geotalea uraniireducens (strain Rf4)</name>
    <name type="common">Geobacter uraniireducens</name>
    <dbReference type="NCBI Taxonomy" id="351605"/>
    <lineage>
        <taxon>Bacteria</taxon>
        <taxon>Pseudomonadati</taxon>
        <taxon>Thermodesulfobacteriota</taxon>
        <taxon>Desulfuromonadia</taxon>
        <taxon>Geobacterales</taxon>
        <taxon>Geobacteraceae</taxon>
        <taxon>Geotalea</taxon>
    </lineage>
</organism>
<dbReference type="GO" id="GO:0016791">
    <property type="term" value="F:phosphatase activity"/>
    <property type="evidence" value="ECO:0007669"/>
    <property type="project" value="TreeGrafter"/>
</dbReference>
<gene>
    <name evidence="4" type="ordered locus">Gura_4365</name>
</gene>
<dbReference type="AlphaFoldDB" id="A5G9P0"/>
<feature type="domain" description="Response regulatory" evidence="3">
    <location>
        <begin position="6"/>
        <end position="122"/>
    </location>
</feature>
<dbReference type="RefSeq" id="WP_011941136.1">
    <property type="nucleotide sequence ID" value="NC_009483.1"/>
</dbReference>
<keyword evidence="5" id="KW-1185">Reference proteome</keyword>
<dbReference type="Gene3D" id="3.60.40.10">
    <property type="entry name" value="PPM-type phosphatase domain"/>
    <property type="match status" value="1"/>
</dbReference>
<dbReference type="EMBL" id="CP000698">
    <property type="protein sequence ID" value="ABQ28508.1"/>
    <property type="molecule type" value="Genomic_DNA"/>
</dbReference>
<dbReference type="Gene3D" id="3.40.50.2300">
    <property type="match status" value="1"/>
</dbReference>
<dbReference type="InterPro" id="IPR036457">
    <property type="entry name" value="PPM-type-like_dom_sf"/>
</dbReference>
<evidence type="ECO:0000313" key="4">
    <source>
        <dbReference type="EMBL" id="ABQ28508.1"/>
    </source>
</evidence>
<protein>
    <submittedName>
        <fullName evidence="4">Response regulator receiver protein</fullName>
    </submittedName>
</protein>
<name>A5G9P0_GEOUR</name>